<dbReference type="Proteomes" id="UP000243459">
    <property type="component" value="Chromosome 5"/>
</dbReference>
<evidence type="ECO:0000256" key="4">
    <source>
        <dbReference type="ARBA" id="ARBA00022729"/>
    </source>
</evidence>
<evidence type="ECO:0000256" key="10">
    <source>
        <dbReference type="ARBA" id="ARBA00047899"/>
    </source>
</evidence>
<evidence type="ECO:0000256" key="11">
    <source>
        <dbReference type="ARBA" id="ARBA00048679"/>
    </source>
</evidence>
<evidence type="ECO:0000313" key="15">
    <source>
        <dbReference type="Proteomes" id="UP000243459"/>
    </source>
</evidence>
<keyword evidence="5" id="KW-0677">Repeat</keyword>
<evidence type="ECO:0000256" key="1">
    <source>
        <dbReference type="ARBA" id="ARBA00012513"/>
    </source>
</evidence>
<comment type="catalytic activity">
    <reaction evidence="10">
        <text>L-threonyl-[protein] + ATP = O-phospho-L-threonyl-[protein] + ADP + H(+)</text>
        <dbReference type="Rhea" id="RHEA:46608"/>
        <dbReference type="Rhea" id="RHEA-COMP:11060"/>
        <dbReference type="Rhea" id="RHEA-COMP:11605"/>
        <dbReference type="ChEBI" id="CHEBI:15378"/>
        <dbReference type="ChEBI" id="CHEBI:30013"/>
        <dbReference type="ChEBI" id="CHEBI:30616"/>
        <dbReference type="ChEBI" id="CHEBI:61977"/>
        <dbReference type="ChEBI" id="CHEBI:456216"/>
        <dbReference type="EC" id="2.7.11.1"/>
    </reaction>
</comment>
<evidence type="ECO:0000256" key="3">
    <source>
        <dbReference type="ARBA" id="ARBA00022679"/>
    </source>
</evidence>
<keyword evidence="2" id="KW-0723">Serine/threonine-protein kinase</keyword>
<comment type="catalytic activity">
    <reaction evidence="11">
        <text>L-seryl-[protein] + ATP = O-phospho-L-seryl-[protein] + ADP + H(+)</text>
        <dbReference type="Rhea" id="RHEA:17989"/>
        <dbReference type="Rhea" id="RHEA-COMP:9863"/>
        <dbReference type="Rhea" id="RHEA-COMP:11604"/>
        <dbReference type="ChEBI" id="CHEBI:15378"/>
        <dbReference type="ChEBI" id="CHEBI:29999"/>
        <dbReference type="ChEBI" id="CHEBI:30616"/>
        <dbReference type="ChEBI" id="CHEBI:83421"/>
        <dbReference type="ChEBI" id="CHEBI:456216"/>
        <dbReference type="EC" id="2.7.11.1"/>
    </reaction>
</comment>
<feature type="domain" description="Protein kinase" evidence="12">
    <location>
        <begin position="75"/>
        <end position="252"/>
    </location>
</feature>
<dbReference type="EC" id="2.7.11.1" evidence="1"/>
<protein>
    <recommendedName>
        <fullName evidence="1">non-specific serine/threonine protein kinase</fullName>
        <ecNumber evidence="1">2.7.11.1</ecNumber>
    </recommendedName>
</protein>
<dbReference type="InterPro" id="IPR011009">
    <property type="entry name" value="Kinase-like_dom_sf"/>
</dbReference>
<dbReference type="PROSITE" id="PS50011">
    <property type="entry name" value="PROTEIN_KINASE_DOM"/>
    <property type="match status" value="1"/>
</dbReference>
<evidence type="ECO:0000259" key="12">
    <source>
        <dbReference type="PROSITE" id="PS50011"/>
    </source>
</evidence>
<evidence type="ECO:0000259" key="13">
    <source>
        <dbReference type="PROSITE" id="PS51473"/>
    </source>
</evidence>
<reference evidence="15" key="1">
    <citation type="journal article" date="2017" name="Nat. Commun.">
        <title>The asparagus genome sheds light on the origin and evolution of a young Y chromosome.</title>
        <authorList>
            <person name="Harkess A."/>
            <person name="Zhou J."/>
            <person name="Xu C."/>
            <person name="Bowers J.E."/>
            <person name="Van der Hulst R."/>
            <person name="Ayyampalayam S."/>
            <person name="Mercati F."/>
            <person name="Riccardi P."/>
            <person name="McKain M.R."/>
            <person name="Kakrana A."/>
            <person name="Tang H."/>
            <person name="Ray J."/>
            <person name="Groenendijk J."/>
            <person name="Arikit S."/>
            <person name="Mathioni S.M."/>
            <person name="Nakano M."/>
            <person name="Shan H."/>
            <person name="Telgmann-Rauber A."/>
            <person name="Kanno A."/>
            <person name="Yue Z."/>
            <person name="Chen H."/>
            <person name="Li W."/>
            <person name="Chen Y."/>
            <person name="Xu X."/>
            <person name="Zhang Y."/>
            <person name="Luo S."/>
            <person name="Chen H."/>
            <person name="Gao J."/>
            <person name="Mao Z."/>
            <person name="Pires J.C."/>
            <person name="Luo M."/>
            <person name="Kudrna D."/>
            <person name="Wing R.A."/>
            <person name="Meyers B.C."/>
            <person name="Yi K."/>
            <person name="Kong H."/>
            <person name="Lavrijsen P."/>
            <person name="Sunseri F."/>
            <person name="Falavigna A."/>
            <person name="Ye Y."/>
            <person name="Leebens-Mack J.H."/>
            <person name="Chen G."/>
        </authorList>
    </citation>
    <scope>NUCLEOTIDE SEQUENCE [LARGE SCALE GENOMIC DNA]</scope>
    <source>
        <strain evidence="15">cv. DH0086</strain>
    </source>
</reference>
<organism evidence="14 15">
    <name type="scientific">Asparagus officinalis</name>
    <name type="common">Garden asparagus</name>
    <dbReference type="NCBI Taxonomy" id="4686"/>
    <lineage>
        <taxon>Eukaryota</taxon>
        <taxon>Viridiplantae</taxon>
        <taxon>Streptophyta</taxon>
        <taxon>Embryophyta</taxon>
        <taxon>Tracheophyta</taxon>
        <taxon>Spermatophyta</taxon>
        <taxon>Magnoliopsida</taxon>
        <taxon>Liliopsida</taxon>
        <taxon>Asparagales</taxon>
        <taxon>Asparagaceae</taxon>
        <taxon>Asparagoideae</taxon>
        <taxon>Asparagus</taxon>
    </lineage>
</organism>
<dbReference type="EMBL" id="CM007385">
    <property type="protein sequence ID" value="ONK69729.1"/>
    <property type="molecule type" value="Genomic_DNA"/>
</dbReference>
<sequence length="252" mass="27754">MFMFLTLWNTAMGDPRTTVAGQFCNNARAVSGALLANNFVPAMDNLSTLVSANGYGTTVVGKCPNEVFALGQCLENLGTVVGKGPNAVFALGQCLEDLASSIVSCLPGTEGRALYAGFYMRYSTELFWNVDQNTSSSNDFSGPGLPATVSQSKLSFRYEELKRLLGTFAHQIELVRGAMGLFTSVDGPENLLVYEYYHNRSLDLFIFGENHNKHLNWQLRFDIIRGVAEGLSYLHEESETRIIHRDIKASNV</sequence>
<dbReference type="Pfam" id="PF07714">
    <property type="entry name" value="PK_Tyr_Ser-Thr"/>
    <property type="match status" value="1"/>
</dbReference>
<evidence type="ECO:0000256" key="8">
    <source>
        <dbReference type="ARBA" id="ARBA00022840"/>
    </source>
</evidence>
<dbReference type="Gene3D" id="3.30.430.20">
    <property type="entry name" value="Gnk2 domain, C-X8-C-X2-C motif"/>
    <property type="match status" value="1"/>
</dbReference>
<gene>
    <name evidence="14" type="ORF">A4U43_C05F26110</name>
</gene>
<dbReference type="Gramene" id="ONK69729">
    <property type="protein sequence ID" value="ONK69729"/>
    <property type="gene ID" value="A4U43_C05F26110"/>
</dbReference>
<dbReference type="InterPro" id="IPR038408">
    <property type="entry name" value="GNK2_sf"/>
</dbReference>
<evidence type="ECO:0000256" key="6">
    <source>
        <dbReference type="ARBA" id="ARBA00022741"/>
    </source>
</evidence>
<dbReference type="Gene3D" id="1.10.510.10">
    <property type="entry name" value="Transferase(Phosphotransferase) domain 1"/>
    <property type="match status" value="1"/>
</dbReference>
<keyword evidence="4" id="KW-0732">Signal</keyword>
<dbReference type="PANTHER" id="PTHR47973">
    <property type="entry name" value="CYSTEINE-RICH RECEPTOR-LIKE PROTEIN KINASE 3"/>
    <property type="match status" value="1"/>
</dbReference>
<dbReference type="FunFam" id="1.10.510.10:FF:001023">
    <property type="entry name" value="Os07g0541700 protein"/>
    <property type="match status" value="1"/>
</dbReference>
<dbReference type="InterPro" id="IPR000719">
    <property type="entry name" value="Prot_kinase_dom"/>
</dbReference>
<evidence type="ECO:0000256" key="5">
    <source>
        <dbReference type="ARBA" id="ARBA00022737"/>
    </source>
</evidence>
<dbReference type="PROSITE" id="PS51473">
    <property type="entry name" value="GNK2"/>
    <property type="match status" value="1"/>
</dbReference>
<feature type="domain" description="Gnk2-homologous" evidence="13">
    <location>
        <begin position="17"/>
        <end position="127"/>
    </location>
</feature>
<evidence type="ECO:0000256" key="9">
    <source>
        <dbReference type="ARBA" id="ARBA00023170"/>
    </source>
</evidence>
<accession>A0A5P1EYW7</accession>
<keyword evidence="6" id="KW-0547">Nucleotide-binding</keyword>
<keyword evidence="15" id="KW-1185">Reference proteome</keyword>
<dbReference type="GO" id="GO:0005524">
    <property type="term" value="F:ATP binding"/>
    <property type="evidence" value="ECO:0007669"/>
    <property type="project" value="UniProtKB-KW"/>
</dbReference>
<keyword evidence="9" id="KW-0675">Receptor</keyword>
<name>A0A5P1EYW7_ASPOF</name>
<evidence type="ECO:0000256" key="2">
    <source>
        <dbReference type="ARBA" id="ARBA00022527"/>
    </source>
</evidence>
<dbReference type="CDD" id="cd23509">
    <property type="entry name" value="Gnk2-like"/>
    <property type="match status" value="1"/>
</dbReference>
<dbReference type="AlphaFoldDB" id="A0A5P1EYW7"/>
<dbReference type="InterPro" id="IPR001245">
    <property type="entry name" value="Ser-Thr/Tyr_kinase_cat_dom"/>
</dbReference>
<dbReference type="InterPro" id="IPR002902">
    <property type="entry name" value="GNK2"/>
</dbReference>
<keyword evidence="8" id="KW-0067">ATP-binding</keyword>
<dbReference type="SUPFAM" id="SSF56112">
    <property type="entry name" value="Protein kinase-like (PK-like)"/>
    <property type="match status" value="1"/>
</dbReference>
<evidence type="ECO:0000256" key="7">
    <source>
        <dbReference type="ARBA" id="ARBA00022777"/>
    </source>
</evidence>
<keyword evidence="3" id="KW-0808">Transferase</keyword>
<dbReference type="InterPro" id="IPR052059">
    <property type="entry name" value="CR_Ser/Thr_kinase"/>
</dbReference>
<dbReference type="GO" id="GO:0004674">
    <property type="term" value="F:protein serine/threonine kinase activity"/>
    <property type="evidence" value="ECO:0007669"/>
    <property type="project" value="UniProtKB-KW"/>
</dbReference>
<proteinExistence type="predicted"/>
<keyword evidence="7" id="KW-0418">Kinase</keyword>
<evidence type="ECO:0000313" key="14">
    <source>
        <dbReference type="EMBL" id="ONK69729.1"/>
    </source>
</evidence>